<keyword evidence="3" id="KW-0238">DNA-binding</keyword>
<evidence type="ECO:0000259" key="5">
    <source>
        <dbReference type="PROSITE" id="PS00715"/>
    </source>
</evidence>
<dbReference type="AlphaFoldDB" id="A0A0P9F3V2"/>
<evidence type="ECO:0000256" key="2">
    <source>
        <dbReference type="ARBA" id="ARBA00023082"/>
    </source>
</evidence>
<dbReference type="PATRIC" id="fig|186479.3.peg.192"/>
<dbReference type="Pfam" id="PF00140">
    <property type="entry name" value="Sigma70_r1_2"/>
    <property type="match status" value="1"/>
</dbReference>
<dbReference type="Pfam" id="PF04539">
    <property type="entry name" value="Sigma70_r3"/>
    <property type="match status" value="1"/>
</dbReference>
<evidence type="ECO:0000256" key="4">
    <source>
        <dbReference type="ARBA" id="ARBA00023163"/>
    </source>
</evidence>
<dbReference type="SUPFAM" id="SSF88946">
    <property type="entry name" value="Sigma2 domain of RNA polymerase sigma factors"/>
    <property type="match status" value="1"/>
</dbReference>
<keyword evidence="4" id="KW-0804">Transcription</keyword>
<dbReference type="NCBIfam" id="TIGR02937">
    <property type="entry name" value="sigma70-ECF"/>
    <property type="match status" value="1"/>
</dbReference>
<dbReference type="InterPro" id="IPR000943">
    <property type="entry name" value="RNA_pol_sigma70"/>
</dbReference>
<organism evidence="6 7">
    <name type="scientific">Kouleothrix aurantiaca</name>
    <dbReference type="NCBI Taxonomy" id="186479"/>
    <lineage>
        <taxon>Bacteria</taxon>
        <taxon>Bacillati</taxon>
        <taxon>Chloroflexota</taxon>
        <taxon>Chloroflexia</taxon>
        <taxon>Chloroflexales</taxon>
        <taxon>Roseiflexineae</taxon>
        <taxon>Roseiflexaceae</taxon>
        <taxon>Kouleothrix</taxon>
    </lineage>
</organism>
<sequence>MEAAAAQIGVDDLRIAGEDADDGDPIVLDLIRWYLREIGRTPLLVVDKTVNEEVDLCIRMERGSAAACELESRALSLGAQDRIRLHRDVADGEAARDHLIRANLRLVVSVAKKYVGRGGAVMGFADLIQEGNLGLMRAVEKFVYRKGNRFSTYATWWIRQTITRAIAEQSRLVRIPVHLAESIGTMSRVIRQLQQSLERQPTPDEIAAALGTSLEKVQVMLKACKNAISLSTPVGDGESELGDFIEDDRFAAPHQVAAEAMCRQDIDRALAALTERERGVLQLRYGLNDGQHRTLEEVGVAFGITRERTRQIEAEALRRLRSPEIGAHLRAYLD</sequence>
<dbReference type="EMBL" id="LJCR01001032">
    <property type="protein sequence ID" value="KPV51177.1"/>
    <property type="molecule type" value="Genomic_DNA"/>
</dbReference>
<evidence type="ECO:0000256" key="1">
    <source>
        <dbReference type="ARBA" id="ARBA00023015"/>
    </source>
</evidence>
<dbReference type="InterPro" id="IPR014284">
    <property type="entry name" value="RNA_pol_sigma-70_dom"/>
</dbReference>
<protein>
    <recommendedName>
        <fullName evidence="5">RNA polymerase sigma-70 domain-containing protein</fullName>
    </recommendedName>
</protein>
<dbReference type="InterPro" id="IPR009042">
    <property type="entry name" value="RNA_pol_sigma70_r1_2"/>
</dbReference>
<evidence type="ECO:0000313" key="6">
    <source>
        <dbReference type="EMBL" id="KPV51177.1"/>
    </source>
</evidence>
<dbReference type="InterPro" id="IPR013324">
    <property type="entry name" value="RNA_pol_sigma_r3/r4-like"/>
</dbReference>
<dbReference type="Pfam" id="PF04542">
    <property type="entry name" value="Sigma70_r2"/>
    <property type="match status" value="1"/>
</dbReference>
<name>A0A0P9F3V2_9CHLR</name>
<dbReference type="PANTHER" id="PTHR30603:SF67">
    <property type="entry name" value="RNA POLYMERASE SIGMA FACTOR RPOS"/>
    <property type="match status" value="1"/>
</dbReference>
<dbReference type="GO" id="GO:0006352">
    <property type="term" value="P:DNA-templated transcription initiation"/>
    <property type="evidence" value="ECO:0007669"/>
    <property type="project" value="InterPro"/>
</dbReference>
<feature type="domain" description="RNA polymerase sigma-70" evidence="5">
    <location>
        <begin position="126"/>
        <end position="139"/>
    </location>
</feature>
<dbReference type="PANTHER" id="PTHR30603">
    <property type="entry name" value="RNA POLYMERASE SIGMA FACTOR RPO"/>
    <property type="match status" value="1"/>
</dbReference>
<dbReference type="Pfam" id="PF04545">
    <property type="entry name" value="Sigma70_r4"/>
    <property type="match status" value="1"/>
</dbReference>
<dbReference type="PROSITE" id="PS00715">
    <property type="entry name" value="SIGMA70_1"/>
    <property type="match status" value="1"/>
</dbReference>
<dbReference type="Proteomes" id="UP000050509">
    <property type="component" value="Unassembled WGS sequence"/>
</dbReference>
<dbReference type="CDD" id="cd06171">
    <property type="entry name" value="Sigma70_r4"/>
    <property type="match status" value="1"/>
</dbReference>
<keyword evidence="7" id="KW-1185">Reference proteome</keyword>
<dbReference type="InterPro" id="IPR007624">
    <property type="entry name" value="RNA_pol_sigma70_r3"/>
</dbReference>
<dbReference type="InterPro" id="IPR007627">
    <property type="entry name" value="RNA_pol_sigma70_r2"/>
</dbReference>
<dbReference type="InterPro" id="IPR007630">
    <property type="entry name" value="RNA_pol_sigma70_r4"/>
</dbReference>
<dbReference type="Gene3D" id="1.10.601.10">
    <property type="entry name" value="RNA Polymerase Primary Sigma Factor"/>
    <property type="match status" value="1"/>
</dbReference>
<evidence type="ECO:0000256" key="3">
    <source>
        <dbReference type="ARBA" id="ARBA00023125"/>
    </source>
</evidence>
<dbReference type="InterPro" id="IPR013325">
    <property type="entry name" value="RNA_pol_sigma_r2"/>
</dbReference>
<proteinExistence type="predicted"/>
<dbReference type="InterPro" id="IPR050239">
    <property type="entry name" value="Sigma-70_RNA_pol_init_factors"/>
</dbReference>
<dbReference type="GO" id="GO:0016987">
    <property type="term" value="F:sigma factor activity"/>
    <property type="evidence" value="ECO:0007669"/>
    <property type="project" value="UniProtKB-KW"/>
</dbReference>
<accession>A0A0P9F3V2</accession>
<comment type="caution">
    <text evidence="6">The sequence shown here is derived from an EMBL/GenBank/DDBJ whole genome shotgun (WGS) entry which is preliminary data.</text>
</comment>
<keyword evidence="2" id="KW-0731">Sigma factor</keyword>
<dbReference type="SUPFAM" id="SSF88659">
    <property type="entry name" value="Sigma3 and sigma4 domains of RNA polymerase sigma factors"/>
    <property type="match status" value="2"/>
</dbReference>
<dbReference type="GO" id="GO:0003677">
    <property type="term" value="F:DNA binding"/>
    <property type="evidence" value="ECO:0007669"/>
    <property type="project" value="UniProtKB-KW"/>
</dbReference>
<evidence type="ECO:0000313" key="7">
    <source>
        <dbReference type="Proteomes" id="UP000050509"/>
    </source>
</evidence>
<gene>
    <name evidence="6" type="ORF">SE17_22705</name>
</gene>
<keyword evidence="1" id="KW-0805">Transcription regulation</keyword>
<dbReference type="PRINTS" id="PR00046">
    <property type="entry name" value="SIGMA70FCT"/>
</dbReference>
<reference evidence="6 7" key="1">
    <citation type="submission" date="2015-09" db="EMBL/GenBank/DDBJ databases">
        <title>Draft genome sequence of Kouleothrix aurantiaca JCM 19913.</title>
        <authorList>
            <person name="Hemp J."/>
        </authorList>
    </citation>
    <scope>NUCLEOTIDE SEQUENCE [LARGE SCALE GENOMIC DNA]</scope>
    <source>
        <strain evidence="6 7">COM-B</strain>
    </source>
</reference>
<dbReference type="InterPro" id="IPR036388">
    <property type="entry name" value="WH-like_DNA-bd_sf"/>
</dbReference>
<dbReference type="Gene3D" id="1.10.10.10">
    <property type="entry name" value="Winged helix-like DNA-binding domain superfamily/Winged helix DNA-binding domain"/>
    <property type="match status" value="2"/>
</dbReference>